<reference evidence="1" key="1">
    <citation type="submission" date="2022-03" db="EMBL/GenBank/DDBJ databases">
        <authorList>
            <person name="Martin C."/>
        </authorList>
    </citation>
    <scope>NUCLEOTIDE SEQUENCE</scope>
</reference>
<name>A0A8J1TUQ4_OWEFU</name>
<dbReference type="EMBL" id="CAIIXF020000003">
    <property type="protein sequence ID" value="CAH1779205.1"/>
    <property type="molecule type" value="Genomic_DNA"/>
</dbReference>
<dbReference type="AlphaFoldDB" id="A0A8J1TUQ4"/>
<proteinExistence type="predicted"/>
<keyword evidence="2" id="KW-1185">Reference proteome</keyword>
<dbReference type="Pfam" id="PF00092">
    <property type="entry name" value="VWA"/>
    <property type="match status" value="1"/>
</dbReference>
<sequence>MPYSIRFTICLVLLALLNTVQCGLKNNDKFKIPKKSTTHTPTQSNTTTAPAAITEMAPAAQNETLPQNDGIVRDEVASEFLDLHTCRDSDTYSTDSLQDKCYYMSCDLHSGKYVRRKCPSSMSVPKYYMQNKDGTNGTTEHQHVPCIMPNRDCRPSYFDQGVERPVVLACGIDLVFAVDVSCSITDSNKLQIQKFLMSIADVITIGPLSTRIGIVSFSKKIFHVAFLNNTQNKFQYKRTIKQMNLVLEPGRSLRRDCGTSTNAALESVRLDYFTPRGGDRPDKPNILFVISDGLTKPEENKNLTIKEAKMLKKITPTYVMGLPNQRQVELNKRNVYIGDEEWYAIASKPENVFKMEFDTLTRKIAFLASQVCSVQN</sequence>
<dbReference type="OrthoDB" id="6132182at2759"/>
<dbReference type="SUPFAM" id="SSF53300">
    <property type="entry name" value="vWA-like"/>
    <property type="match status" value="1"/>
</dbReference>
<evidence type="ECO:0000313" key="1">
    <source>
        <dbReference type="EMBL" id="CAH1779205.1"/>
    </source>
</evidence>
<dbReference type="PROSITE" id="PS50234">
    <property type="entry name" value="VWFA"/>
    <property type="match status" value="1"/>
</dbReference>
<gene>
    <name evidence="1" type="ORF">OFUS_LOCUS6033</name>
</gene>
<dbReference type="PANTHER" id="PTHR24020:SF84">
    <property type="entry name" value="VWFA DOMAIN-CONTAINING PROTEIN"/>
    <property type="match status" value="1"/>
</dbReference>
<dbReference type="InterPro" id="IPR002035">
    <property type="entry name" value="VWF_A"/>
</dbReference>
<protein>
    <submittedName>
        <fullName evidence="1">Uncharacterized protein</fullName>
    </submittedName>
</protein>
<dbReference type="InterPro" id="IPR050525">
    <property type="entry name" value="ECM_Assembly_Org"/>
</dbReference>
<accession>A0A8J1TUQ4</accession>
<dbReference type="InterPro" id="IPR036465">
    <property type="entry name" value="vWFA_dom_sf"/>
</dbReference>
<organism evidence="1 2">
    <name type="scientific">Owenia fusiformis</name>
    <name type="common">Polychaete worm</name>
    <dbReference type="NCBI Taxonomy" id="6347"/>
    <lineage>
        <taxon>Eukaryota</taxon>
        <taxon>Metazoa</taxon>
        <taxon>Spiralia</taxon>
        <taxon>Lophotrochozoa</taxon>
        <taxon>Annelida</taxon>
        <taxon>Polychaeta</taxon>
        <taxon>Sedentaria</taxon>
        <taxon>Canalipalpata</taxon>
        <taxon>Sabellida</taxon>
        <taxon>Oweniida</taxon>
        <taxon>Oweniidae</taxon>
        <taxon>Owenia</taxon>
    </lineage>
</organism>
<comment type="caution">
    <text evidence="1">The sequence shown here is derived from an EMBL/GenBank/DDBJ whole genome shotgun (WGS) entry which is preliminary data.</text>
</comment>
<evidence type="ECO:0000313" key="2">
    <source>
        <dbReference type="Proteomes" id="UP000749559"/>
    </source>
</evidence>
<dbReference type="Gene3D" id="3.40.50.410">
    <property type="entry name" value="von Willebrand factor, type A domain"/>
    <property type="match status" value="1"/>
</dbReference>
<dbReference type="CDD" id="cd01450">
    <property type="entry name" value="vWFA_subfamily_ECM"/>
    <property type="match status" value="1"/>
</dbReference>
<dbReference type="PANTHER" id="PTHR24020">
    <property type="entry name" value="COLLAGEN ALPHA"/>
    <property type="match status" value="1"/>
</dbReference>
<dbReference type="Proteomes" id="UP000749559">
    <property type="component" value="Unassembled WGS sequence"/>
</dbReference>
<dbReference type="SMART" id="SM00327">
    <property type="entry name" value="VWA"/>
    <property type="match status" value="1"/>
</dbReference>